<dbReference type="AlphaFoldDB" id="A0A2P2JTI9"/>
<protein>
    <submittedName>
        <fullName evidence="1">Uncharacterized protein</fullName>
    </submittedName>
</protein>
<organism evidence="1">
    <name type="scientific">Rhizophora mucronata</name>
    <name type="common">Asiatic mangrove</name>
    <dbReference type="NCBI Taxonomy" id="61149"/>
    <lineage>
        <taxon>Eukaryota</taxon>
        <taxon>Viridiplantae</taxon>
        <taxon>Streptophyta</taxon>
        <taxon>Embryophyta</taxon>
        <taxon>Tracheophyta</taxon>
        <taxon>Spermatophyta</taxon>
        <taxon>Magnoliopsida</taxon>
        <taxon>eudicotyledons</taxon>
        <taxon>Gunneridae</taxon>
        <taxon>Pentapetalae</taxon>
        <taxon>rosids</taxon>
        <taxon>fabids</taxon>
        <taxon>Malpighiales</taxon>
        <taxon>Rhizophoraceae</taxon>
        <taxon>Rhizophora</taxon>
    </lineage>
</organism>
<proteinExistence type="predicted"/>
<name>A0A2P2JTI9_RHIMU</name>
<reference evidence="1" key="1">
    <citation type="submission" date="2018-02" db="EMBL/GenBank/DDBJ databases">
        <title>Rhizophora mucronata_Transcriptome.</title>
        <authorList>
            <person name="Meera S.P."/>
            <person name="Sreeshan A."/>
            <person name="Augustine A."/>
        </authorList>
    </citation>
    <scope>NUCLEOTIDE SEQUENCE</scope>
    <source>
        <tissue evidence="1">Leaf</tissue>
    </source>
</reference>
<dbReference type="EMBL" id="GGEC01016296">
    <property type="protein sequence ID" value="MBW96779.1"/>
    <property type="molecule type" value="Transcribed_RNA"/>
</dbReference>
<sequence length="53" mass="6183">MTRQHFPVSYPFSPKLNDDQIMMVGMFLHGITMWDKETSLLPGPMNDIYNHSL</sequence>
<accession>A0A2P2JTI9</accession>
<evidence type="ECO:0000313" key="1">
    <source>
        <dbReference type="EMBL" id="MBW96779.1"/>
    </source>
</evidence>